<feature type="transmembrane region" description="Helical" evidence="1">
    <location>
        <begin position="21"/>
        <end position="40"/>
    </location>
</feature>
<evidence type="ECO:0000313" key="2">
    <source>
        <dbReference type="EMBL" id="KAG6968046.1"/>
    </source>
</evidence>
<keyword evidence="3" id="KW-1185">Reference proteome</keyword>
<gene>
    <name evidence="2" type="ORF">JG688_00006005</name>
</gene>
<reference evidence="2" key="1">
    <citation type="submission" date="2021-01" db="EMBL/GenBank/DDBJ databases">
        <title>Phytophthora aleatoria, a newly-described species from Pinus radiata is distinct from Phytophthora cactorum isolates based on comparative genomics.</title>
        <authorList>
            <person name="Mcdougal R."/>
            <person name="Panda P."/>
            <person name="Williams N."/>
            <person name="Studholme D.J."/>
        </authorList>
    </citation>
    <scope>NUCLEOTIDE SEQUENCE</scope>
    <source>
        <strain evidence="2">NZFS 4037</strain>
    </source>
</reference>
<name>A0A8J5M973_9STRA</name>
<keyword evidence="1" id="KW-0472">Membrane</keyword>
<comment type="caution">
    <text evidence="2">The sequence shown here is derived from an EMBL/GenBank/DDBJ whole genome shotgun (WGS) entry which is preliminary data.</text>
</comment>
<protein>
    <submittedName>
        <fullName evidence="2">Uncharacterized protein</fullName>
    </submittedName>
</protein>
<evidence type="ECO:0000313" key="3">
    <source>
        <dbReference type="Proteomes" id="UP000709295"/>
    </source>
</evidence>
<accession>A0A8J5M973</accession>
<organism evidence="2 3">
    <name type="scientific">Phytophthora aleatoria</name>
    <dbReference type="NCBI Taxonomy" id="2496075"/>
    <lineage>
        <taxon>Eukaryota</taxon>
        <taxon>Sar</taxon>
        <taxon>Stramenopiles</taxon>
        <taxon>Oomycota</taxon>
        <taxon>Peronosporomycetes</taxon>
        <taxon>Peronosporales</taxon>
        <taxon>Peronosporaceae</taxon>
        <taxon>Phytophthora</taxon>
    </lineage>
</organism>
<dbReference type="EMBL" id="JAENGY010000252">
    <property type="protein sequence ID" value="KAG6968046.1"/>
    <property type="molecule type" value="Genomic_DNA"/>
</dbReference>
<keyword evidence="1" id="KW-0812">Transmembrane</keyword>
<sequence>MKTRLSAKLLFHLEYRALGGYTEAVIPLLYAAYLSILFHLPSAKYYPHSRSLTPDQLQTTVGSIVAYAVTEILALVWLHVIVKRKLGFSLLYQLAFALETEMEQLQGRLFVWIVVLLQLPLVHFGMDFSFQFEWMHSQSTDA</sequence>
<keyword evidence="1" id="KW-1133">Transmembrane helix</keyword>
<feature type="transmembrane region" description="Helical" evidence="1">
    <location>
        <begin position="109"/>
        <end position="126"/>
    </location>
</feature>
<dbReference type="AlphaFoldDB" id="A0A8J5M973"/>
<dbReference type="Proteomes" id="UP000709295">
    <property type="component" value="Unassembled WGS sequence"/>
</dbReference>
<feature type="transmembrane region" description="Helical" evidence="1">
    <location>
        <begin position="60"/>
        <end position="82"/>
    </location>
</feature>
<proteinExistence type="predicted"/>
<evidence type="ECO:0000256" key="1">
    <source>
        <dbReference type="SAM" id="Phobius"/>
    </source>
</evidence>